<accession>A0A7J8CHP8</accession>
<feature type="region of interest" description="Disordered" evidence="1">
    <location>
        <begin position="278"/>
        <end position="297"/>
    </location>
</feature>
<gene>
    <name evidence="2" type="ORF">HJG63_008945</name>
</gene>
<dbReference type="EMBL" id="JACASE010000014">
    <property type="protein sequence ID" value="KAF6410381.1"/>
    <property type="molecule type" value="Genomic_DNA"/>
</dbReference>
<name>A0A7J8CHP8_ROUAE</name>
<evidence type="ECO:0000313" key="2">
    <source>
        <dbReference type="EMBL" id="KAF6410381.1"/>
    </source>
</evidence>
<evidence type="ECO:0000313" key="3">
    <source>
        <dbReference type="Proteomes" id="UP000593571"/>
    </source>
</evidence>
<dbReference type="AlphaFoldDB" id="A0A7J8CHP8"/>
<comment type="caution">
    <text evidence="2">The sequence shown here is derived from an EMBL/GenBank/DDBJ whole genome shotgun (WGS) entry which is preliminary data.</text>
</comment>
<feature type="region of interest" description="Disordered" evidence="1">
    <location>
        <begin position="205"/>
        <end position="240"/>
    </location>
</feature>
<keyword evidence="3" id="KW-1185">Reference proteome</keyword>
<dbReference type="Proteomes" id="UP000593571">
    <property type="component" value="Unassembled WGS sequence"/>
</dbReference>
<protein>
    <submittedName>
        <fullName evidence="2">Uncharacterized protein</fullName>
    </submittedName>
</protein>
<organism evidence="2 3">
    <name type="scientific">Rousettus aegyptiacus</name>
    <name type="common">Egyptian fruit bat</name>
    <name type="synonym">Pteropus aegyptiacus</name>
    <dbReference type="NCBI Taxonomy" id="9407"/>
    <lineage>
        <taxon>Eukaryota</taxon>
        <taxon>Metazoa</taxon>
        <taxon>Chordata</taxon>
        <taxon>Craniata</taxon>
        <taxon>Vertebrata</taxon>
        <taxon>Euteleostomi</taxon>
        <taxon>Mammalia</taxon>
        <taxon>Eutheria</taxon>
        <taxon>Laurasiatheria</taxon>
        <taxon>Chiroptera</taxon>
        <taxon>Yinpterochiroptera</taxon>
        <taxon>Pteropodoidea</taxon>
        <taxon>Pteropodidae</taxon>
        <taxon>Rousettinae</taxon>
        <taxon>Rousettus</taxon>
    </lineage>
</organism>
<feature type="region of interest" description="Disordered" evidence="1">
    <location>
        <begin position="114"/>
        <end position="163"/>
    </location>
</feature>
<evidence type="ECO:0000256" key="1">
    <source>
        <dbReference type="SAM" id="MobiDB-lite"/>
    </source>
</evidence>
<proteinExistence type="predicted"/>
<reference evidence="2 3" key="1">
    <citation type="journal article" date="2020" name="Nature">
        <title>Six reference-quality genomes reveal evolution of bat adaptations.</title>
        <authorList>
            <person name="Jebb D."/>
            <person name="Huang Z."/>
            <person name="Pippel M."/>
            <person name="Hughes G.M."/>
            <person name="Lavrichenko K."/>
            <person name="Devanna P."/>
            <person name="Winkler S."/>
            <person name="Jermiin L.S."/>
            <person name="Skirmuntt E.C."/>
            <person name="Katzourakis A."/>
            <person name="Burkitt-Gray L."/>
            <person name="Ray D.A."/>
            <person name="Sullivan K.A.M."/>
            <person name="Roscito J.G."/>
            <person name="Kirilenko B.M."/>
            <person name="Davalos L.M."/>
            <person name="Corthals A.P."/>
            <person name="Power M.L."/>
            <person name="Jones G."/>
            <person name="Ransome R.D."/>
            <person name="Dechmann D.K.N."/>
            <person name="Locatelli A.G."/>
            <person name="Puechmaille S.J."/>
            <person name="Fedrigo O."/>
            <person name="Jarvis E.D."/>
            <person name="Hiller M."/>
            <person name="Vernes S.C."/>
            <person name="Myers E.W."/>
            <person name="Teeling E.C."/>
        </authorList>
    </citation>
    <scope>NUCLEOTIDE SEQUENCE [LARGE SCALE GENOMIC DNA]</scope>
    <source>
        <strain evidence="2">MRouAeg1</strain>
        <tissue evidence="2">Muscle</tissue>
    </source>
</reference>
<sequence>MKRRRQTEPLDRAMPEAAYTPRLLLLEPIELLYKMTCNRESAGKTLRNAGGTLATVGLRDASRLALGQWEVQPGRGQGWGSPQSLESVCAGEAGTAGKREGTFKLAIFNCQEDAVRSSDAPRPGGVSRFPSTRLPGEARPAHPRDPDPTTENENSRCRLPLQGAFRGPDRPLLFNYQSCRRDALRGFCPLQPALGAMALPEAGGSEHSAARALDSGQAGGPGALHSGSRARSPRSGQDPGCRGRDFWTGDGWTCGCFACDTRHGAFIEWEPPHLVHPHPLMEGGPAAGMPRNSNGKG</sequence>